<dbReference type="Pfam" id="PF00440">
    <property type="entry name" value="TetR_N"/>
    <property type="match status" value="1"/>
</dbReference>
<evidence type="ECO:0000256" key="2">
    <source>
        <dbReference type="PROSITE-ProRule" id="PRU00335"/>
    </source>
</evidence>
<dbReference type="InterPro" id="IPR001647">
    <property type="entry name" value="HTH_TetR"/>
</dbReference>
<reference evidence="4 5" key="1">
    <citation type="journal article" date="2019" name="Int. J. Syst. Evol. Microbiol.">
        <title>Anaerobacillus alkaliphilus sp. nov., a novel alkaliphilic and moderately halophilic bacterium.</title>
        <authorList>
            <person name="Borsodi A.K."/>
            <person name="Aszalos J.M."/>
            <person name="Bihari P."/>
            <person name="Nagy I."/>
            <person name="Schumann P."/>
            <person name="Sproer C."/>
            <person name="Kovacs A.L."/>
            <person name="Boka K."/>
            <person name="Dobosy P."/>
            <person name="Ovari M."/>
            <person name="Szili-Kovacs T."/>
            <person name="Toth E."/>
        </authorList>
    </citation>
    <scope>NUCLEOTIDE SEQUENCE [LARGE SCALE GENOMIC DNA]</scope>
    <source>
        <strain evidence="4 5">B16-10</strain>
    </source>
</reference>
<keyword evidence="1 2" id="KW-0238">DNA-binding</keyword>
<dbReference type="NCBIfam" id="NF037937">
    <property type="entry name" value="septum_RefZ"/>
    <property type="match status" value="1"/>
</dbReference>
<dbReference type="AlphaFoldDB" id="A0A4Q0VS13"/>
<keyword evidence="5" id="KW-1185">Reference proteome</keyword>
<dbReference type="SUPFAM" id="SSF46689">
    <property type="entry name" value="Homeodomain-like"/>
    <property type="match status" value="1"/>
</dbReference>
<dbReference type="PANTHER" id="PTHR30055">
    <property type="entry name" value="HTH-TYPE TRANSCRIPTIONAL REGULATOR RUTR"/>
    <property type="match status" value="1"/>
</dbReference>
<comment type="caution">
    <text evidence="4">The sequence shown here is derived from an EMBL/GenBank/DDBJ whole genome shotgun (WGS) entry which is preliminary data.</text>
</comment>
<dbReference type="SUPFAM" id="SSF48498">
    <property type="entry name" value="Tetracyclin repressor-like, C-terminal domain"/>
    <property type="match status" value="1"/>
</dbReference>
<sequence length="195" mass="22894">MEAAVSLFNVKGYSGTSIRAIAEKAGVNVALISYYFGNKQGLMERLMIDFLEEYTNITEKGYRDLANSTAKDCLSYVVENLLKYQQQNHHLARFVHREVTLDSTLVRELMMTYFMKEKHFMKNIIEAGVKQKEFRPVASDFASIQIRALVTMPYSQPQYIREVYHLNPHETYFSQKYYSHIEKWLNEFLYKSVLV</sequence>
<feature type="DNA-binding region" description="H-T-H motif" evidence="2">
    <location>
        <begin position="17"/>
        <end position="36"/>
    </location>
</feature>
<proteinExistence type="predicted"/>
<evidence type="ECO:0000313" key="4">
    <source>
        <dbReference type="EMBL" id="RXI98755.1"/>
    </source>
</evidence>
<dbReference type="InterPro" id="IPR009057">
    <property type="entry name" value="Homeodomain-like_sf"/>
</dbReference>
<dbReference type="PANTHER" id="PTHR30055:SF199">
    <property type="entry name" value="HTH-TYPE TRANSCRIPTIONAL REGULATOR YTTP-RELATED"/>
    <property type="match status" value="1"/>
</dbReference>
<dbReference type="OrthoDB" id="9789566at2"/>
<dbReference type="Gene3D" id="1.10.357.10">
    <property type="entry name" value="Tetracycline Repressor, domain 2"/>
    <property type="match status" value="1"/>
</dbReference>
<dbReference type="EMBL" id="QOUX01000046">
    <property type="protein sequence ID" value="RXI98755.1"/>
    <property type="molecule type" value="Genomic_DNA"/>
</dbReference>
<dbReference type="InterPro" id="IPR036271">
    <property type="entry name" value="Tet_transcr_reg_TetR-rel_C_sf"/>
</dbReference>
<dbReference type="InterPro" id="IPR023772">
    <property type="entry name" value="DNA-bd_HTH_TetR-type_CS"/>
</dbReference>
<dbReference type="PROSITE" id="PS50977">
    <property type="entry name" value="HTH_TETR_2"/>
    <property type="match status" value="1"/>
</dbReference>
<organism evidence="4 5">
    <name type="scientific">Anaerobacillus alkaliphilus</name>
    <dbReference type="NCBI Taxonomy" id="1548597"/>
    <lineage>
        <taxon>Bacteria</taxon>
        <taxon>Bacillati</taxon>
        <taxon>Bacillota</taxon>
        <taxon>Bacilli</taxon>
        <taxon>Bacillales</taxon>
        <taxon>Bacillaceae</taxon>
        <taxon>Anaerobacillus</taxon>
    </lineage>
</organism>
<name>A0A4Q0VS13_9BACI</name>
<dbReference type="Proteomes" id="UP000290649">
    <property type="component" value="Unassembled WGS sequence"/>
</dbReference>
<feature type="domain" description="HTH tetR-type" evidence="3">
    <location>
        <begin position="1"/>
        <end position="54"/>
    </location>
</feature>
<accession>A0A4Q0VS13</accession>
<evidence type="ECO:0000256" key="1">
    <source>
        <dbReference type="ARBA" id="ARBA00023125"/>
    </source>
</evidence>
<gene>
    <name evidence="4" type="ORF">DS745_19790</name>
</gene>
<evidence type="ECO:0000259" key="3">
    <source>
        <dbReference type="PROSITE" id="PS50977"/>
    </source>
</evidence>
<protein>
    <submittedName>
        <fullName evidence="4">TetR/AcrR family transcriptional regulator</fullName>
    </submittedName>
</protein>
<evidence type="ECO:0000313" key="5">
    <source>
        <dbReference type="Proteomes" id="UP000290649"/>
    </source>
</evidence>
<dbReference type="InterPro" id="IPR050109">
    <property type="entry name" value="HTH-type_TetR-like_transc_reg"/>
</dbReference>
<dbReference type="GO" id="GO:0000976">
    <property type="term" value="F:transcription cis-regulatory region binding"/>
    <property type="evidence" value="ECO:0007669"/>
    <property type="project" value="TreeGrafter"/>
</dbReference>
<dbReference type="PROSITE" id="PS01081">
    <property type="entry name" value="HTH_TETR_1"/>
    <property type="match status" value="1"/>
</dbReference>
<dbReference type="GO" id="GO:0003700">
    <property type="term" value="F:DNA-binding transcription factor activity"/>
    <property type="evidence" value="ECO:0007669"/>
    <property type="project" value="TreeGrafter"/>
</dbReference>